<sequence>MGEPDVLLDSYYTHFHPAHPCALPRFSFTRQMKLDPLALQPVLLVMRYIGSLYAAPASSSSLETKVTAALAAFRTRTIMTAAYHVQALTLYSIAVYWCDEIDRGLGLLDDAISKAVCLGMNLQGFAVEHGNNEPVIEESWRRTWWLIHITDAHLAGSTHTFPFKTSNLYMSVDLPCSEDMYTTGPVTLLNKFSLQYFQSSYPPLALQTLLRLTSNLIDGCDRYIVDIHRPLSSLAYCSIESVSHCAPPAPQSLDNSSPDEILTRDVHTKKTLYGFDKMNELLTLSSSLKSHSPFLICMIANTSVAYLSACRHVFRGQELRLAREKIRLHMGTLKALGECWPLARKIHSQVGTIAREILYLTDSDAAPLPKQTTTSDQASCEAAAPPPMVNFDWAFDMIDFEELQAMSVNGSMPISAGDLGYA</sequence>
<dbReference type="CDD" id="cd12148">
    <property type="entry name" value="fungal_TF_MHR"/>
    <property type="match status" value="1"/>
</dbReference>
<dbReference type="GO" id="GO:0006351">
    <property type="term" value="P:DNA-templated transcription"/>
    <property type="evidence" value="ECO:0007669"/>
    <property type="project" value="InterPro"/>
</dbReference>
<comment type="caution">
    <text evidence="3">The sequence shown here is derived from an EMBL/GenBank/DDBJ whole genome shotgun (WGS) entry which is preliminary data.</text>
</comment>
<proteinExistence type="predicted"/>
<dbReference type="PANTHER" id="PTHR47431">
    <property type="entry name" value="ZN(II)2CYS6 TRANSCRIPTION FACTOR (EUROFUNG)-RELATED"/>
    <property type="match status" value="1"/>
</dbReference>
<dbReference type="GO" id="GO:0008270">
    <property type="term" value="F:zinc ion binding"/>
    <property type="evidence" value="ECO:0007669"/>
    <property type="project" value="InterPro"/>
</dbReference>
<evidence type="ECO:0000259" key="2">
    <source>
        <dbReference type="Pfam" id="PF04082"/>
    </source>
</evidence>
<keyword evidence="4" id="KW-1185">Reference proteome</keyword>
<keyword evidence="1" id="KW-0539">Nucleus</keyword>
<dbReference type="GO" id="GO:0003677">
    <property type="term" value="F:DNA binding"/>
    <property type="evidence" value="ECO:0007669"/>
    <property type="project" value="InterPro"/>
</dbReference>
<gene>
    <name evidence="3" type="ORF">OHK93_002650</name>
</gene>
<evidence type="ECO:0000313" key="4">
    <source>
        <dbReference type="Proteomes" id="UP001161017"/>
    </source>
</evidence>
<feature type="domain" description="Xylanolytic transcriptional activator regulatory" evidence="2">
    <location>
        <begin position="9"/>
        <end position="238"/>
    </location>
</feature>
<dbReference type="Proteomes" id="UP001161017">
    <property type="component" value="Unassembled WGS sequence"/>
</dbReference>
<evidence type="ECO:0000256" key="1">
    <source>
        <dbReference type="ARBA" id="ARBA00023242"/>
    </source>
</evidence>
<name>A0AA43QUG1_9LECA</name>
<dbReference type="Pfam" id="PF04082">
    <property type="entry name" value="Fungal_trans"/>
    <property type="match status" value="1"/>
</dbReference>
<protein>
    <recommendedName>
        <fullName evidence="2">Xylanolytic transcriptional activator regulatory domain-containing protein</fullName>
    </recommendedName>
</protein>
<dbReference type="EMBL" id="JAPUFD010000014">
    <property type="protein sequence ID" value="MDI1491441.1"/>
    <property type="molecule type" value="Genomic_DNA"/>
</dbReference>
<dbReference type="InterPro" id="IPR007219">
    <property type="entry name" value="XnlR_reg_dom"/>
</dbReference>
<dbReference type="PANTHER" id="PTHR47431:SF4">
    <property type="entry name" value="ZN(II)2CYS6 TRANSCRIPTION FACTOR (EUROFUNG)"/>
    <property type="match status" value="1"/>
</dbReference>
<reference evidence="3" key="1">
    <citation type="journal article" date="2023" name="Genome Biol. Evol.">
        <title>First Whole Genome Sequence and Flow Cytometry Genome Size Data for the Lichen-Forming Fungus Ramalina farinacea (Ascomycota).</title>
        <authorList>
            <person name="Llewellyn T."/>
            <person name="Mian S."/>
            <person name="Hill R."/>
            <person name="Leitch I.J."/>
            <person name="Gaya E."/>
        </authorList>
    </citation>
    <scope>NUCLEOTIDE SEQUENCE</scope>
    <source>
        <strain evidence="3">LIQ254RAFAR</strain>
    </source>
</reference>
<evidence type="ECO:0000313" key="3">
    <source>
        <dbReference type="EMBL" id="MDI1491441.1"/>
    </source>
</evidence>
<dbReference type="AlphaFoldDB" id="A0AA43QUG1"/>
<organism evidence="3 4">
    <name type="scientific">Ramalina farinacea</name>
    <dbReference type="NCBI Taxonomy" id="258253"/>
    <lineage>
        <taxon>Eukaryota</taxon>
        <taxon>Fungi</taxon>
        <taxon>Dikarya</taxon>
        <taxon>Ascomycota</taxon>
        <taxon>Pezizomycotina</taxon>
        <taxon>Lecanoromycetes</taxon>
        <taxon>OSLEUM clade</taxon>
        <taxon>Lecanoromycetidae</taxon>
        <taxon>Lecanorales</taxon>
        <taxon>Lecanorineae</taxon>
        <taxon>Ramalinaceae</taxon>
        <taxon>Ramalina</taxon>
    </lineage>
</organism>
<accession>A0AA43QUG1</accession>